<proteinExistence type="predicted"/>
<keyword evidence="2" id="KW-1185">Reference proteome</keyword>
<gene>
    <name evidence="1" type="ORF">EVAR_21983_1</name>
</gene>
<sequence>MDHPADSGAGLGYNFNYVFGFYPDLVHESPTTLPCPVPVYLILWFVTPWGVTTTYKTIVLITAAAVATDHHQQSPALGILDSNSGPAFVPKFDLNFGSSHGLRYDYDLRLVFDSTSILAKDTACALGIITRFTFHTNPNFTLD</sequence>
<accession>A0A4C1VY01</accession>
<reference evidence="1 2" key="1">
    <citation type="journal article" date="2019" name="Commun. Biol.">
        <title>The bagworm genome reveals a unique fibroin gene that provides high tensile strength.</title>
        <authorList>
            <person name="Kono N."/>
            <person name="Nakamura H."/>
            <person name="Ohtoshi R."/>
            <person name="Tomita M."/>
            <person name="Numata K."/>
            <person name="Arakawa K."/>
        </authorList>
    </citation>
    <scope>NUCLEOTIDE SEQUENCE [LARGE SCALE GENOMIC DNA]</scope>
</reference>
<protein>
    <submittedName>
        <fullName evidence="1">Uncharacterized protein</fullName>
    </submittedName>
</protein>
<dbReference type="EMBL" id="BGZK01000422">
    <property type="protein sequence ID" value="GBP42707.1"/>
    <property type="molecule type" value="Genomic_DNA"/>
</dbReference>
<dbReference type="AlphaFoldDB" id="A0A4C1VY01"/>
<evidence type="ECO:0000313" key="1">
    <source>
        <dbReference type="EMBL" id="GBP42707.1"/>
    </source>
</evidence>
<evidence type="ECO:0000313" key="2">
    <source>
        <dbReference type="Proteomes" id="UP000299102"/>
    </source>
</evidence>
<comment type="caution">
    <text evidence="1">The sequence shown here is derived from an EMBL/GenBank/DDBJ whole genome shotgun (WGS) entry which is preliminary data.</text>
</comment>
<dbReference type="Proteomes" id="UP000299102">
    <property type="component" value="Unassembled WGS sequence"/>
</dbReference>
<name>A0A4C1VY01_EUMVA</name>
<organism evidence="1 2">
    <name type="scientific">Eumeta variegata</name>
    <name type="common">Bagworm moth</name>
    <name type="synonym">Eumeta japonica</name>
    <dbReference type="NCBI Taxonomy" id="151549"/>
    <lineage>
        <taxon>Eukaryota</taxon>
        <taxon>Metazoa</taxon>
        <taxon>Ecdysozoa</taxon>
        <taxon>Arthropoda</taxon>
        <taxon>Hexapoda</taxon>
        <taxon>Insecta</taxon>
        <taxon>Pterygota</taxon>
        <taxon>Neoptera</taxon>
        <taxon>Endopterygota</taxon>
        <taxon>Lepidoptera</taxon>
        <taxon>Glossata</taxon>
        <taxon>Ditrysia</taxon>
        <taxon>Tineoidea</taxon>
        <taxon>Psychidae</taxon>
        <taxon>Oiketicinae</taxon>
        <taxon>Eumeta</taxon>
    </lineage>
</organism>